<evidence type="ECO:0000259" key="6">
    <source>
        <dbReference type="Pfam" id="PF04547"/>
    </source>
</evidence>
<dbReference type="Pfam" id="PF20877">
    <property type="entry name" value="Anoctamin_N"/>
    <property type="match status" value="1"/>
</dbReference>
<evidence type="ECO:0000256" key="1">
    <source>
        <dbReference type="ARBA" id="ARBA00004141"/>
    </source>
</evidence>
<dbReference type="GO" id="GO:0032541">
    <property type="term" value="C:cortical endoplasmic reticulum"/>
    <property type="evidence" value="ECO:0007669"/>
    <property type="project" value="TreeGrafter"/>
</dbReference>
<dbReference type="InterPro" id="IPR007632">
    <property type="entry name" value="Anoctamin"/>
</dbReference>
<dbReference type="EMBL" id="JAKJXP020000114">
    <property type="protein sequence ID" value="KAK7744835.1"/>
    <property type="molecule type" value="Genomic_DNA"/>
</dbReference>
<dbReference type="InterPro" id="IPR049456">
    <property type="entry name" value="Anoctamin_N_fung"/>
</dbReference>
<evidence type="ECO:0000256" key="5">
    <source>
        <dbReference type="SAM" id="Phobius"/>
    </source>
</evidence>
<comment type="caution">
    <text evidence="8">The sequence shown here is derived from an EMBL/GenBank/DDBJ whole genome shotgun (WGS) entry which is preliminary data.</text>
</comment>
<keyword evidence="2 5" id="KW-0812">Transmembrane</keyword>
<name>A0AAN9UEC7_9PEZI</name>
<keyword evidence="4 5" id="KW-0472">Membrane</keyword>
<evidence type="ECO:0000313" key="8">
    <source>
        <dbReference type="EMBL" id="KAK7744835.1"/>
    </source>
</evidence>
<dbReference type="GO" id="GO:0016020">
    <property type="term" value="C:membrane"/>
    <property type="evidence" value="ECO:0007669"/>
    <property type="project" value="UniProtKB-SubCell"/>
</dbReference>
<gene>
    <name evidence="8" type="ORF">SLS62_009997</name>
</gene>
<feature type="transmembrane region" description="Helical" evidence="5">
    <location>
        <begin position="611"/>
        <end position="630"/>
    </location>
</feature>
<feature type="transmembrane region" description="Helical" evidence="5">
    <location>
        <begin position="227"/>
        <end position="244"/>
    </location>
</feature>
<dbReference type="Pfam" id="PF04547">
    <property type="entry name" value="Anoctamin"/>
    <property type="match status" value="1"/>
</dbReference>
<organism evidence="8 9">
    <name type="scientific">Diatrype stigma</name>
    <dbReference type="NCBI Taxonomy" id="117547"/>
    <lineage>
        <taxon>Eukaryota</taxon>
        <taxon>Fungi</taxon>
        <taxon>Dikarya</taxon>
        <taxon>Ascomycota</taxon>
        <taxon>Pezizomycotina</taxon>
        <taxon>Sordariomycetes</taxon>
        <taxon>Xylariomycetidae</taxon>
        <taxon>Xylariales</taxon>
        <taxon>Diatrypaceae</taxon>
        <taxon>Diatrype</taxon>
    </lineage>
</organism>
<evidence type="ECO:0000256" key="3">
    <source>
        <dbReference type="ARBA" id="ARBA00022989"/>
    </source>
</evidence>
<evidence type="ECO:0000256" key="4">
    <source>
        <dbReference type="ARBA" id="ARBA00023136"/>
    </source>
</evidence>
<feature type="transmembrane region" description="Helical" evidence="5">
    <location>
        <begin position="301"/>
        <end position="324"/>
    </location>
</feature>
<reference evidence="8 9" key="1">
    <citation type="submission" date="2024-02" db="EMBL/GenBank/DDBJ databases">
        <title>De novo assembly and annotation of 12 fungi associated with fruit tree decline syndrome in Ontario, Canada.</title>
        <authorList>
            <person name="Sulman M."/>
            <person name="Ellouze W."/>
            <person name="Ilyukhin E."/>
        </authorList>
    </citation>
    <scope>NUCLEOTIDE SEQUENCE [LARGE SCALE GENOMIC DNA]</scope>
    <source>
        <strain evidence="8 9">M11/M66-122</strain>
    </source>
</reference>
<dbReference type="Proteomes" id="UP001320420">
    <property type="component" value="Unassembled WGS sequence"/>
</dbReference>
<feature type="domain" description="Anoctamin transmembrane" evidence="6">
    <location>
        <begin position="186"/>
        <end position="654"/>
    </location>
</feature>
<comment type="subcellular location">
    <subcellularLocation>
        <location evidence="1">Membrane</location>
        <topology evidence="1">Multi-pass membrane protein</topology>
    </subcellularLocation>
</comment>
<feature type="domain" description="Anoctamin alpha-beta plait" evidence="7">
    <location>
        <begin position="29"/>
        <end position="153"/>
    </location>
</feature>
<feature type="transmembrane region" description="Helical" evidence="5">
    <location>
        <begin position="379"/>
        <end position="403"/>
    </location>
</feature>
<dbReference type="AlphaFoldDB" id="A0AAN9UEC7"/>
<feature type="transmembrane region" description="Helical" evidence="5">
    <location>
        <begin position="194"/>
        <end position="221"/>
    </location>
</feature>
<proteinExistence type="predicted"/>
<feature type="transmembrane region" description="Helical" evidence="5">
    <location>
        <begin position="336"/>
        <end position="359"/>
    </location>
</feature>
<dbReference type="PANTHER" id="PTHR12308">
    <property type="entry name" value="ANOCTAMIN"/>
    <property type="match status" value="1"/>
</dbReference>
<evidence type="ECO:0008006" key="10">
    <source>
        <dbReference type="Google" id="ProtNLM"/>
    </source>
</evidence>
<evidence type="ECO:0000313" key="9">
    <source>
        <dbReference type="Proteomes" id="UP001320420"/>
    </source>
</evidence>
<evidence type="ECO:0000256" key="2">
    <source>
        <dbReference type="ARBA" id="ARBA00022692"/>
    </source>
</evidence>
<feature type="transmembrane region" description="Helical" evidence="5">
    <location>
        <begin position="446"/>
        <end position="466"/>
    </location>
</feature>
<dbReference type="GO" id="GO:0005254">
    <property type="term" value="F:chloride channel activity"/>
    <property type="evidence" value="ECO:0007669"/>
    <property type="project" value="TreeGrafter"/>
</dbReference>
<accession>A0AAN9UEC7</accession>
<keyword evidence="9" id="KW-1185">Reference proteome</keyword>
<dbReference type="PANTHER" id="PTHR12308:SF73">
    <property type="entry name" value="ANOCTAMIN"/>
    <property type="match status" value="1"/>
</dbReference>
<dbReference type="InterPro" id="IPR049452">
    <property type="entry name" value="Anoctamin_TM"/>
</dbReference>
<evidence type="ECO:0000259" key="7">
    <source>
        <dbReference type="Pfam" id="PF20877"/>
    </source>
</evidence>
<feature type="transmembrane region" description="Helical" evidence="5">
    <location>
        <begin position="577"/>
        <end position="599"/>
    </location>
</feature>
<sequence length="741" mass="84258">MAIGKAGQRAIPFVENLGNLQLTHALLSVDYVIHYKIPSESRAEAEANFTELIEALTKVGLATEVRNGNDSSLLIFVKVASERYLATQIYRERVQDWLYGVRTTSPEKDVSKAFRDEPVTDAERLRLVYLLVTKPKNEGGAGITPKVGQWKHVASIFPLHNHAFNRQWIKQWSSKYVLDEKDLHQIRDKFGESVAFYFAFMQSYFSFLLVHAAFGFGTWIIVGQYSWLYAFGNSLWTIVFFEWWKKKEVDLAVQWGVRGVSRIQHPRTQFKWDHEAADPVTGEPVKVYSPTKRLKTQLLQIPFALACFLILGAVFLFCFSIEIFLSEVYNGPLKTYLVFTPTIILTGALPVLSTILGNFAEKLTDAENYRTNDAHHAALVQKLFFINFITSYIPLFLTAFVYMPFGNILVPYLDIFRITAEKFSSENAITTESFQINPDRLKKQTIYFTVTAQIVNLALELIVPYVKRQAFKEVEKVQSKITQKEANGKASIGDVPEEHAFLERVRNEAELDIYDVTTDYREMIVQFGYLSLFSVAWPLTPVSFLINNWVEMRSDAMKIAVSSQRPIPWRADSIGPWLNALGFLSWLGSIVSSAIVFLFNSDTHGPCGEPWNISAWGLLFSIFCAEQIFLGTQYAVRYILGQIDSPGLQKERAHRFSMRKQLLEESLGPEATERLVPPTVQYGEKITREALENEARRMSVSGAIGSPEHAFWQRQQGLDETVQVGRKLISQTASGNQTSKN</sequence>
<protein>
    <recommendedName>
        <fullName evidence="10">Plasma membrane channel protein</fullName>
    </recommendedName>
</protein>
<keyword evidence="3 5" id="KW-1133">Transmembrane helix</keyword>